<dbReference type="InterPro" id="IPR007955">
    <property type="entry name" value="Bystin"/>
</dbReference>
<dbReference type="GO" id="GO:0005730">
    <property type="term" value="C:nucleolus"/>
    <property type="evidence" value="ECO:0007669"/>
    <property type="project" value="UniProtKB-SubCell"/>
</dbReference>
<comment type="subcellular location">
    <subcellularLocation>
        <location evidence="1">Nucleus</location>
        <location evidence="1">Nucleolus</location>
    </subcellularLocation>
</comment>
<comment type="similarity">
    <text evidence="2">Belongs to the bystin family.</text>
</comment>
<sequence>MAGKKRKSGSEKQPKHRLPLGADADAVADASKRRRSGAAKQHQADEDASIPPSLSAKILREARKQQQEEMLADEGPSAAAAPAAAGPSTSSSFPVPAEDDEEDDDVDEFDGFDALSEYDGGEVDINEEDERALAAFMSKDKAAELTLGDIILQKIREKDAEVSTEGRPRVKLDNSIIELYKEVGKFLSRYTSGKIPKAFKRIPSLECWAEVLQLTEPENWSPNAVYQATRLFSSNMNTKNAERFYEAILLPRVRNDIRQNKRLHFALYQSLKKSLYKPAAFNKGILLPLCREGNCTLREAVIIGSIIQKVSIPFLHASVALVKLAEMEYCGTTSYFIKLFLDKKYALPYRALDAVLAHFMRFLDDERIMPVIWHQSLLAFVERYKNELEKKDKEKLVRLLDHQKHYLVTPEIRRELKGSCNRGEKDNNMQTSSPISVITKPIEEDKWDVPQVPMEED</sequence>
<evidence type="ECO:0000256" key="1">
    <source>
        <dbReference type="ARBA" id="ARBA00004604"/>
    </source>
</evidence>
<feature type="compositionally biased region" description="Acidic residues" evidence="6">
    <location>
        <begin position="97"/>
        <end position="111"/>
    </location>
</feature>
<evidence type="ECO:0000256" key="6">
    <source>
        <dbReference type="SAM" id="MobiDB-lite"/>
    </source>
</evidence>
<dbReference type="GO" id="GO:0042254">
    <property type="term" value="P:ribosome biogenesis"/>
    <property type="evidence" value="ECO:0007669"/>
    <property type="project" value="UniProtKB-KW"/>
</dbReference>
<feature type="compositionally biased region" description="Basic and acidic residues" evidence="6">
    <location>
        <begin position="58"/>
        <end position="67"/>
    </location>
</feature>
<dbReference type="EMBL" id="CAXIPR030000106">
    <property type="protein sequence ID" value="CAM0144965.1"/>
    <property type="molecule type" value="Genomic_DNA"/>
</dbReference>
<evidence type="ECO:0000256" key="4">
    <source>
        <dbReference type="ARBA" id="ARBA00023242"/>
    </source>
</evidence>
<evidence type="ECO:0000313" key="8">
    <source>
        <dbReference type="Proteomes" id="UP001497457"/>
    </source>
</evidence>
<keyword evidence="4" id="KW-0539">Nucleus</keyword>
<evidence type="ECO:0000313" key="7">
    <source>
        <dbReference type="EMBL" id="CAM0144965.1"/>
    </source>
</evidence>
<gene>
    <name evidence="7" type="ORF">URODEC1_LOCUS118762</name>
</gene>
<dbReference type="FunFam" id="1.25.40.480:FF:000001">
    <property type="entry name" value="Bystin (51.6 kD)-like"/>
    <property type="match status" value="1"/>
</dbReference>
<dbReference type="AlphaFoldDB" id="A0ABC9GRD7"/>
<comment type="caution">
    <text evidence="7">The sequence shown here is derived from an EMBL/GenBank/DDBJ whole genome shotgun (WGS) entry which is preliminary data.</text>
</comment>
<feature type="compositionally biased region" description="Low complexity" evidence="6">
    <location>
        <begin position="75"/>
        <end position="92"/>
    </location>
</feature>
<dbReference type="Proteomes" id="UP001497457">
    <property type="component" value="Unassembled WGS sequence"/>
</dbReference>
<dbReference type="Pfam" id="PF05291">
    <property type="entry name" value="Bystin"/>
    <property type="match status" value="1"/>
</dbReference>
<keyword evidence="8" id="KW-1185">Reference proteome</keyword>
<dbReference type="PANTHER" id="PTHR12821:SF0">
    <property type="entry name" value="BYSTIN"/>
    <property type="match status" value="1"/>
</dbReference>
<protein>
    <recommendedName>
        <fullName evidence="5">Bystin</fullName>
    </recommendedName>
</protein>
<accession>A0ABC9GRD7</accession>
<evidence type="ECO:0000256" key="3">
    <source>
        <dbReference type="ARBA" id="ARBA00022517"/>
    </source>
</evidence>
<dbReference type="PANTHER" id="PTHR12821">
    <property type="entry name" value="BYSTIN"/>
    <property type="match status" value="1"/>
</dbReference>
<proteinExistence type="inferred from homology"/>
<organism evidence="7 8">
    <name type="scientific">Urochloa decumbens</name>
    <dbReference type="NCBI Taxonomy" id="240449"/>
    <lineage>
        <taxon>Eukaryota</taxon>
        <taxon>Viridiplantae</taxon>
        <taxon>Streptophyta</taxon>
        <taxon>Embryophyta</taxon>
        <taxon>Tracheophyta</taxon>
        <taxon>Spermatophyta</taxon>
        <taxon>Magnoliopsida</taxon>
        <taxon>Liliopsida</taxon>
        <taxon>Poales</taxon>
        <taxon>Poaceae</taxon>
        <taxon>PACMAD clade</taxon>
        <taxon>Panicoideae</taxon>
        <taxon>Panicodae</taxon>
        <taxon>Paniceae</taxon>
        <taxon>Melinidinae</taxon>
        <taxon>Urochloa</taxon>
    </lineage>
</organism>
<keyword evidence="3" id="KW-0690">Ribosome biogenesis</keyword>
<reference evidence="7" key="1">
    <citation type="submission" date="2024-10" db="EMBL/GenBank/DDBJ databases">
        <authorList>
            <person name="Ryan C."/>
        </authorList>
    </citation>
    <scope>NUCLEOTIDE SEQUENCE [LARGE SCALE GENOMIC DNA]</scope>
</reference>
<evidence type="ECO:0000256" key="5">
    <source>
        <dbReference type="ARBA" id="ARBA00074032"/>
    </source>
</evidence>
<dbReference type="Gene3D" id="1.25.40.480">
    <property type="match status" value="1"/>
</dbReference>
<name>A0ABC9GRD7_9POAL</name>
<feature type="region of interest" description="Disordered" evidence="6">
    <location>
        <begin position="1"/>
        <end position="118"/>
    </location>
</feature>
<evidence type="ECO:0000256" key="2">
    <source>
        <dbReference type="ARBA" id="ARBA00007114"/>
    </source>
</evidence>